<dbReference type="NCBIfam" id="TIGR00707">
    <property type="entry name" value="argD"/>
    <property type="match status" value="1"/>
</dbReference>
<dbReference type="InterPro" id="IPR015424">
    <property type="entry name" value="PyrdxlP-dep_Trfase"/>
</dbReference>
<gene>
    <name evidence="8" type="ORF">H9964_07170</name>
</gene>
<keyword evidence="5 7" id="KW-0663">Pyridoxal phosphate</keyword>
<proteinExistence type="inferred from homology"/>
<evidence type="ECO:0000256" key="5">
    <source>
        <dbReference type="ARBA" id="ARBA00022898"/>
    </source>
</evidence>
<dbReference type="GO" id="GO:0030170">
    <property type="term" value="F:pyridoxal phosphate binding"/>
    <property type="evidence" value="ECO:0007669"/>
    <property type="project" value="InterPro"/>
</dbReference>
<name>A0A9D2G728_9FIRM</name>
<dbReference type="InterPro" id="IPR049704">
    <property type="entry name" value="Aminotrans_3_PPA_site"/>
</dbReference>
<dbReference type="InterPro" id="IPR015421">
    <property type="entry name" value="PyrdxlP-dep_Trfase_major"/>
</dbReference>
<sequence length="387" mass="42529">MDLSTIKELDQTYMAETFSRFPVAIDRGEGATLYDTEGKRYVDFGSGIAVNIFGANDEKWKEAVIGQLSRIQHVSNYYYSEPQLDLAELLCFRTGAKRVFFANSGAEANECALKAARKYSFEKYGEGRKKIISLNGSFHGRTLFTLTATGQEAFHRYFGPFVPEVVSVDANMKAVEKESENACAVIIECVQGESGVEALDRAFVQALRTFCDEHDILLICDEVQSGNGRTGKLYAYEHYGILPDIMTTAKGLGGGLPIGACLFFEKTEHTLKPGDHGSTFGGNPVCCAGAVSIMSRLTEDFLLEVQGKSEYLRAKLKGFDGVKRVTGLGLMIGLEVEKPAKEIAKQCLDRGLLVLTAHEKVRLVPPLNITKTEMDEGLTILREVLAK</sequence>
<dbReference type="InterPro" id="IPR050103">
    <property type="entry name" value="Class-III_PLP-dep_AT"/>
</dbReference>
<evidence type="ECO:0000256" key="6">
    <source>
        <dbReference type="ARBA" id="ARBA00029440"/>
    </source>
</evidence>
<dbReference type="PANTHER" id="PTHR11986:SF79">
    <property type="entry name" value="ACETYLORNITHINE AMINOTRANSFERASE, MITOCHONDRIAL"/>
    <property type="match status" value="1"/>
</dbReference>
<keyword evidence="2 8" id="KW-0032">Aminotransferase</keyword>
<dbReference type="GO" id="GO:0006526">
    <property type="term" value="P:L-arginine biosynthetic process"/>
    <property type="evidence" value="ECO:0007669"/>
    <property type="project" value="UniProtKB-ARBA"/>
</dbReference>
<comment type="pathway">
    <text evidence="6">Amino-acid biosynthesis.</text>
</comment>
<dbReference type="EMBL" id="DXBB01000103">
    <property type="protein sequence ID" value="HIZ73345.1"/>
    <property type="molecule type" value="Genomic_DNA"/>
</dbReference>
<evidence type="ECO:0000256" key="7">
    <source>
        <dbReference type="RuleBase" id="RU003560"/>
    </source>
</evidence>
<dbReference type="AlphaFoldDB" id="A0A9D2G728"/>
<dbReference type="SUPFAM" id="SSF53383">
    <property type="entry name" value="PLP-dependent transferases"/>
    <property type="match status" value="1"/>
</dbReference>
<accession>A0A9D2G728</accession>
<dbReference type="Gene3D" id="3.90.1150.10">
    <property type="entry name" value="Aspartate Aminotransferase, domain 1"/>
    <property type="match status" value="1"/>
</dbReference>
<evidence type="ECO:0000256" key="4">
    <source>
        <dbReference type="ARBA" id="ARBA00022679"/>
    </source>
</evidence>
<dbReference type="PROSITE" id="PS00600">
    <property type="entry name" value="AA_TRANSFER_CLASS_3"/>
    <property type="match status" value="1"/>
</dbReference>
<evidence type="ECO:0000313" key="9">
    <source>
        <dbReference type="Proteomes" id="UP000824102"/>
    </source>
</evidence>
<reference evidence="8" key="2">
    <citation type="submission" date="2021-04" db="EMBL/GenBank/DDBJ databases">
        <authorList>
            <person name="Gilroy R."/>
        </authorList>
    </citation>
    <scope>NUCLEOTIDE SEQUENCE</scope>
    <source>
        <strain evidence="8">ChiW7-2402</strain>
    </source>
</reference>
<comment type="caution">
    <text evidence="8">The sequence shown here is derived from an EMBL/GenBank/DDBJ whole genome shotgun (WGS) entry which is preliminary data.</text>
</comment>
<dbReference type="Gene3D" id="3.40.640.10">
    <property type="entry name" value="Type I PLP-dependent aspartate aminotransferase-like (Major domain)"/>
    <property type="match status" value="1"/>
</dbReference>
<dbReference type="InterPro" id="IPR004636">
    <property type="entry name" value="AcOrn/SuccOrn_fam"/>
</dbReference>
<evidence type="ECO:0000256" key="3">
    <source>
        <dbReference type="ARBA" id="ARBA00022605"/>
    </source>
</evidence>
<dbReference type="Pfam" id="PF00202">
    <property type="entry name" value="Aminotran_3"/>
    <property type="match status" value="1"/>
</dbReference>
<evidence type="ECO:0000313" key="8">
    <source>
        <dbReference type="EMBL" id="HIZ73345.1"/>
    </source>
</evidence>
<dbReference type="NCBIfam" id="NF002325">
    <property type="entry name" value="PRK01278.1"/>
    <property type="match status" value="1"/>
</dbReference>
<reference evidence="8" key="1">
    <citation type="journal article" date="2021" name="PeerJ">
        <title>Extensive microbial diversity within the chicken gut microbiome revealed by metagenomics and culture.</title>
        <authorList>
            <person name="Gilroy R."/>
            <person name="Ravi A."/>
            <person name="Getino M."/>
            <person name="Pursley I."/>
            <person name="Horton D.L."/>
            <person name="Alikhan N.F."/>
            <person name="Baker D."/>
            <person name="Gharbi K."/>
            <person name="Hall N."/>
            <person name="Watson M."/>
            <person name="Adriaenssens E.M."/>
            <person name="Foster-Nyarko E."/>
            <person name="Jarju S."/>
            <person name="Secka A."/>
            <person name="Antonio M."/>
            <person name="Oren A."/>
            <person name="Chaudhuri R.R."/>
            <person name="La Ragione R."/>
            <person name="Hildebrand F."/>
            <person name="Pallen M.J."/>
        </authorList>
    </citation>
    <scope>NUCLEOTIDE SEQUENCE</scope>
    <source>
        <strain evidence="8">ChiW7-2402</strain>
    </source>
</reference>
<dbReference type="GO" id="GO:0008483">
    <property type="term" value="F:transaminase activity"/>
    <property type="evidence" value="ECO:0007669"/>
    <property type="project" value="UniProtKB-KW"/>
</dbReference>
<protein>
    <submittedName>
        <fullName evidence="8">Aspartate aminotransferase family protein</fullName>
    </submittedName>
</protein>
<dbReference type="GO" id="GO:0042802">
    <property type="term" value="F:identical protein binding"/>
    <property type="evidence" value="ECO:0007669"/>
    <property type="project" value="TreeGrafter"/>
</dbReference>
<evidence type="ECO:0000256" key="1">
    <source>
        <dbReference type="ARBA" id="ARBA00001933"/>
    </source>
</evidence>
<organism evidence="8 9">
    <name type="scientific">Candidatus Gallimonas intestinavium</name>
    <dbReference type="NCBI Taxonomy" id="2838603"/>
    <lineage>
        <taxon>Bacteria</taxon>
        <taxon>Bacillati</taxon>
        <taxon>Bacillota</taxon>
        <taxon>Clostridia</taxon>
        <taxon>Candidatus Gallimonas</taxon>
    </lineage>
</organism>
<comment type="similarity">
    <text evidence="7">Belongs to the class-III pyridoxal-phosphate-dependent aminotransferase family.</text>
</comment>
<evidence type="ECO:0000256" key="2">
    <source>
        <dbReference type="ARBA" id="ARBA00022576"/>
    </source>
</evidence>
<dbReference type="FunFam" id="3.40.640.10:FF:000004">
    <property type="entry name" value="Acetylornithine aminotransferase"/>
    <property type="match status" value="1"/>
</dbReference>
<dbReference type="PIRSF" id="PIRSF000521">
    <property type="entry name" value="Transaminase_4ab_Lys_Orn"/>
    <property type="match status" value="1"/>
</dbReference>
<comment type="cofactor">
    <cofactor evidence="1">
        <name>pyridoxal 5'-phosphate</name>
        <dbReference type="ChEBI" id="CHEBI:597326"/>
    </cofactor>
</comment>
<dbReference type="Proteomes" id="UP000824102">
    <property type="component" value="Unassembled WGS sequence"/>
</dbReference>
<dbReference type="PANTHER" id="PTHR11986">
    <property type="entry name" value="AMINOTRANSFERASE CLASS III"/>
    <property type="match status" value="1"/>
</dbReference>
<keyword evidence="4" id="KW-0808">Transferase</keyword>
<dbReference type="InterPro" id="IPR015422">
    <property type="entry name" value="PyrdxlP-dep_Trfase_small"/>
</dbReference>
<dbReference type="InterPro" id="IPR005814">
    <property type="entry name" value="Aminotrans_3"/>
</dbReference>
<dbReference type="CDD" id="cd00610">
    <property type="entry name" value="OAT_like"/>
    <property type="match status" value="1"/>
</dbReference>
<keyword evidence="3" id="KW-0028">Amino-acid biosynthesis</keyword>